<dbReference type="Proteomes" id="UP000001055">
    <property type="component" value="Unassembled WGS sequence"/>
</dbReference>
<accession>Q0U3W7</accession>
<evidence type="ECO:0000313" key="1">
    <source>
        <dbReference type="EMBL" id="EAT78994.1"/>
    </source>
</evidence>
<evidence type="ECO:0000313" key="2">
    <source>
        <dbReference type="Proteomes" id="UP000001055"/>
    </source>
</evidence>
<dbReference type="EMBL" id="CH445351">
    <property type="protein sequence ID" value="EAT78994.1"/>
    <property type="molecule type" value="Genomic_DNA"/>
</dbReference>
<dbReference type="RefSeq" id="XP_001803755.1">
    <property type="nucleotide sequence ID" value="XM_001803703.1"/>
</dbReference>
<dbReference type="HOGENOM" id="CLU_2655312_0_0_1"/>
<sequence length="76" mass="8765">MYENEAQSEPPLQILLMRHHRHRPTILSDCLIVISIKGSFSNFVGVNENPILIMCGYDGENNATELPHSFFMFWLT</sequence>
<dbReference type="GeneID" id="5980675"/>
<reference evidence="2" key="1">
    <citation type="journal article" date="2007" name="Plant Cell">
        <title>Dothideomycete-plant interactions illuminated by genome sequencing and EST analysis of the wheat pathogen Stagonospora nodorum.</title>
        <authorList>
            <person name="Hane J.K."/>
            <person name="Lowe R.G."/>
            <person name="Solomon P.S."/>
            <person name="Tan K.C."/>
            <person name="Schoch C.L."/>
            <person name="Spatafora J.W."/>
            <person name="Crous P.W."/>
            <person name="Kodira C."/>
            <person name="Birren B.W."/>
            <person name="Galagan J.E."/>
            <person name="Torriani S.F."/>
            <person name="McDonald B.A."/>
            <person name="Oliver R.P."/>
        </authorList>
    </citation>
    <scope>NUCLEOTIDE SEQUENCE [LARGE SCALE GENOMIC DNA]</scope>
    <source>
        <strain evidence="2">SN15 / ATCC MYA-4574 / FGSC 10173</strain>
    </source>
</reference>
<organism evidence="1 2">
    <name type="scientific">Phaeosphaeria nodorum (strain SN15 / ATCC MYA-4574 / FGSC 10173)</name>
    <name type="common">Glume blotch fungus</name>
    <name type="synonym">Parastagonospora nodorum</name>
    <dbReference type="NCBI Taxonomy" id="321614"/>
    <lineage>
        <taxon>Eukaryota</taxon>
        <taxon>Fungi</taxon>
        <taxon>Dikarya</taxon>
        <taxon>Ascomycota</taxon>
        <taxon>Pezizomycotina</taxon>
        <taxon>Dothideomycetes</taxon>
        <taxon>Pleosporomycetidae</taxon>
        <taxon>Pleosporales</taxon>
        <taxon>Pleosporineae</taxon>
        <taxon>Phaeosphaeriaceae</taxon>
        <taxon>Parastagonospora</taxon>
    </lineage>
</organism>
<gene>
    <name evidence="1" type="ORF">SNOG_13547</name>
</gene>
<dbReference type="InParanoid" id="Q0U3W7"/>
<protein>
    <submittedName>
        <fullName evidence="1">Uncharacterized protein</fullName>
    </submittedName>
</protein>
<dbReference type="AlphaFoldDB" id="Q0U3W7"/>
<dbReference type="KEGG" id="pno:SNOG_13547"/>
<proteinExistence type="predicted"/>
<dbReference type="VEuPathDB" id="FungiDB:JI435_446190"/>
<name>Q0U3W7_PHANO</name>